<feature type="domain" description="Phosphoadenosine phosphosulphate reductase" evidence="13">
    <location>
        <begin position="68"/>
        <end position="226"/>
    </location>
</feature>
<accession>A0A8H7Q223</accession>
<evidence type="ECO:0000256" key="10">
    <source>
        <dbReference type="ARBA" id="ARBA00031145"/>
    </source>
</evidence>
<dbReference type="PANTHER" id="PTHR23293:SF9">
    <property type="entry name" value="FAD SYNTHASE"/>
    <property type="match status" value="1"/>
</dbReference>
<dbReference type="AlphaFoldDB" id="A0A8H7Q223"/>
<dbReference type="EMBL" id="JAEPQZ010000002">
    <property type="protein sequence ID" value="KAG2184488.1"/>
    <property type="molecule type" value="Genomic_DNA"/>
</dbReference>
<evidence type="ECO:0000259" key="13">
    <source>
        <dbReference type="Pfam" id="PF01507"/>
    </source>
</evidence>
<evidence type="ECO:0000256" key="6">
    <source>
        <dbReference type="ARBA" id="ARBA00022695"/>
    </source>
</evidence>
<comment type="catalytic activity">
    <reaction evidence="12">
        <text>FMN + ATP + H(+) = FAD + diphosphate</text>
        <dbReference type="Rhea" id="RHEA:17237"/>
        <dbReference type="ChEBI" id="CHEBI:15378"/>
        <dbReference type="ChEBI" id="CHEBI:30616"/>
        <dbReference type="ChEBI" id="CHEBI:33019"/>
        <dbReference type="ChEBI" id="CHEBI:57692"/>
        <dbReference type="ChEBI" id="CHEBI:58210"/>
        <dbReference type="EC" id="2.7.7.2"/>
    </reaction>
</comment>
<keyword evidence="15" id="KW-1185">Reference proteome</keyword>
<dbReference type="InterPro" id="IPR014729">
    <property type="entry name" value="Rossmann-like_a/b/a_fold"/>
</dbReference>
<dbReference type="Pfam" id="PF01507">
    <property type="entry name" value="PAPS_reduct"/>
    <property type="match status" value="1"/>
</dbReference>
<dbReference type="OrthoDB" id="270728at2759"/>
<dbReference type="Proteomes" id="UP000654370">
    <property type="component" value="Unassembled WGS sequence"/>
</dbReference>
<keyword evidence="8" id="KW-0274">FAD</keyword>
<protein>
    <recommendedName>
        <fullName evidence="2">FAD synthase</fullName>
        <ecNumber evidence="2">2.7.7.2</ecNumber>
    </recommendedName>
    <alternativeName>
        <fullName evidence="10">FAD pyrophosphorylase</fullName>
    </alternativeName>
    <alternativeName>
        <fullName evidence="11">FMN adenylyltransferase</fullName>
    </alternativeName>
</protein>
<evidence type="ECO:0000256" key="1">
    <source>
        <dbReference type="ARBA" id="ARBA00004726"/>
    </source>
</evidence>
<dbReference type="GO" id="GO:0006747">
    <property type="term" value="P:FAD biosynthetic process"/>
    <property type="evidence" value="ECO:0007669"/>
    <property type="project" value="TreeGrafter"/>
</dbReference>
<evidence type="ECO:0000256" key="5">
    <source>
        <dbReference type="ARBA" id="ARBA00022679"/>
    </source>
</evidence>
<keyword evidence="3" id="KW-0285">Flavoprotein</keyword>
<dbReference type="SUPFAM" id="SSF52402">
    <property type="entry name" value="Adenine nucleotide alpha hydrolases-like"/>
    <property type="match status" value="1"/>
</dbReference>
<evidence type="ECO:0000256" key="4">
    <source>
        <dbReference type="ARBA" id="ARBA00022643"/>
    </source>
</evidence>
<evidence type="ECO:0000313" key="15">
    <source>
        <dbReference type="Proteomes" id="UP000654370"/>
    </source>
</evidence>
<dbReference type="GO" id="GO:0005524">
    <property type="term" value="F:ATP binding"/>
    <property type="evidence" value="ECO:0007669"/>
    <property type="project" value="UniProtKB-KW"/>
</dbReference>
<keyword evidence="4" id="KW-0288">FMN</keyword>
<dbReference type="GO" id="GO:0003919">
    <property type="term" value="F:FMN adenylyltransferase activity"/>
    <property type="evidence" value="ECO:0007669"/>
    <property type="project" value="UniProtKB-EC"/>
</dbReference>
<comment type="caution">
    <text evidence="14">The sequence shown here is derived from an EMBL/GenBank/DDBJ whole genome shotgun (WGS) entry which is preliminary data.</text>
</comment>
<evidence type="ECO:0000256" key="7">
    <source>
        <dbReference type="ARBA" id="ARBA00022741"/>
    </source>
</evidence>
<name>A0A8H7Q223_MORIS</name>
<dbReference type="InterPro" id="IPR002500">
    <property type="entry name" value="PAPS_reduct_dom"/>
</dbReference>
<proteinExistence type="predicted"/>
<evidence type="ECO:0000256" key="11">
    <source>
        <dbReference type="ARBA" id="ARBA00031871"/>
    </source>
</evidence>
<dbReference type="Gene3D" id="3.40.50.620">
    <property type="entry name" value="HUPs"/>
    <property type="match status" value="1"/>
</dbReference>
<gene>
    <name evidence="14" type="ORF">INT43_000397</name>
</gene>
<evidence type="ECO:0000256" key="12">
    <source>
        <dbReference type="ARBA" id="ARBA00049494"/>
    </source>
</evidence>
<evidence type="ECO:0000256" key="9">
    <source>
        <dbReference type="ARBA" id="ARBA00022840"/>
    </source>
</evidence>
<keyword evidence="9" id="KW-0067">ATP-binding</keyword>
<comment type="pathway">
    <text evidence="1">Cofactor biosynthesis; FAD biosynthesis; FAD from FMN: step 1/1.</text>
</comment>
<keyword evidence="7" id="KW-0547">Nucleotide-binding</keyword>
<sequence>MSNELKKKHCPATHSIDPHLRTTDPYDLEYIHKTVYSLAQSDNSLAPQVRKALSVIEESLDKYGQGALSLAFNGGKDCTVLLHLVVAALYHKLKGQEFRRIQSVYVTCRNPFPEIDQFVDMCAKRYYLDSVSIPGPMRQALQQFLDVVKVRPEAILVGIRRNDPYAENLTHFDPTDEGWPSFMRVHPIIDWTYQNVWDFLLILGIPYCDLYDRGYTSLGGMDNTTPNPELRNTESPSGYSPAYFLKDEHHERCGRMTSGKK</sequence>
<evidence type="ECO:0000313" key="14">
    <source>
        <dbReference type="EMBL" id="KAG2184488.1"/>
    </source>
</evidence>
<evidence type="ECO:0000256" key="8">
    <source>
        <dbReference type="ARBA" id="ARBA00022827"/>
    </source>
</evidence>
<keyword evidence="6" id="KW-0548">Nucleotidyltransferase</keyword>
<organism evidence="14 15">
    <name type="scientific">Mortierella isabellina</name>
    <name type="common">Filamentous fungus</name>
    <name type="synonym">Umbelopsis isabellina</name>
    <dbReference type="NCBI Taxonomy" id="91625"/>
    <lineage>
        <taxon>Eukaryota</taxon>
        <taxon>Fungi</taxon>
        <taxon>Fungi incertae sedis</taxon>
        <taxon>Mucoromycota</taxon>
        <taxon>Mucoromycotina</taxon>
        <taxon>Umbelopsidomycetes</taxon>
        <taxon>Umbelopsidales</taxon>
        <taxon>Umbelopsidaceae</taxon>
        <taxon>Umbelopsis</taxon>
    </lineage>
</organism>
<evidence type="ECO:0000256" key="3">
    <source>
        <dbReference type="ARBA" id="ARBA00022630"/>
    </source>
</evidence>
<keyword evidence="5" id="KW-0808">Transferase</keyword>
<reference evidence="14" key="1">
    <citation type="submission" date="2020-12" db="EMBL/GenBank/DDBJ databases">
        <title>Metabolic potential, ecology and presence of endohyphal bacteria is reflected in genomic diversity of Mucoromycotina.</title>
        <authorList>
            <person name="Muszewska A."/>
            <person name="Okrasinska A."/>
            <person name="Steczkiewicz K."/>
            <person name="Drgas O."/>
            <person name="Orlowska M."/>
            <person name="Perlinska-Lenart U."/>
            <person name="Aleksandrzak-Piekarczyk T."/>
            <person name="Szatraj K."/>
            <person name="Zielenkiewicz U."/>
            <person name="Pilsyk S."/>
            <person name="Malc E."/>
            <person name="Mieczkowski P."/>
            <person name="Kruszewska J.S."/>
            <person name="Biernat P."/>
            <person name="Pawlowska J."/>
        </authorList>
    </citation>
    <scope>NUCLEOTIDE SEQUENCE</scope>
    <source>
        <strain evidence="14">WA0000067209</strain>
    </source>
</reference>
<dbReference type="PANTHER" id="PTHR23293">
    <property type="entry name" value="FAD SYNTHETASE-RELATED FMN ADENYLYLTRANSFERASE"/>
    <property type="match status" value="1"/>
</dbReference>
<dbReference type="CDD" id="cd23948">
    <property type="entry name" value="FAD_synthase"/>
    <property type="match status" value="1"/>
</dbReference>
<dbReference type="EC" id="2.7.7.2" evidence="2"/>
<evidence type="ECO:0000256" key="2">
    <source>
        <dbReference type="ARBA" id="ARBA00012393"/>
    </source>
</evidence>